<dbReference type="OrthoDB" id="5382249at2"/>
<feature type="signal peptide" evidence="1">
    <location>
        <begin position="1"/>
        <end position="22"/>
    </location>
</feature>
<dbReference type="RefSeq" id="WP_095960044.1">
    <property type="nucleotide sequence ID" value="NZ_CP022203.1"/>
</dbReference>
<sequence length="174" mass="18951">MSRFSRHALVLALLLTSTSALAGAQWVQARTVLNTCGYFSNAQAEITLTYRNDDLPWGTRVFLIYGWGGSSGPSSAFDWAPAPQTVEVPAVAPYHWGTTVTGIIRARSSTQYSSINYVWKVVLPDGHEFYEKGNDSTWGYYAADFSQVPTPCTNTAGSFIGTPTPLTITTVVKN</sequence>
<name>A0A250K083_9BACT</name>
<keyword evidence="1" id="KW-0732">Signal</keyword>
<organism evidence="2 3">
    <name type="scientific">Corallococcus macrosporus DSM 14697</name>
    <dbReference type="NCBI Taxonomy" id="1189310"/>
    <lineage>
        <taxon>Bacteria</taxon>
        <taxon>Pseudomonadati</taxon>
        <taxon>Myxococcota</taxon>
        <taxon>Myxococcia</taxon>
        <taxon>Myxococcales</taxon>
        <taxon>Cystobacterineae</taxon>
        <taxon>Myxococcaceae</taxon>
        <taxon>Corallococcus</taxon>
    </lineage>
</organism>
<dbReference type="KEGG" id="mmas:MYMAC_005159"/>
<proteinExistence type="predicted"/>
<dbReference type="AlphaFoldDB" id="A0A250K083"/>
<accession>A0A250K083</accession>
<gene>
    <name evidence="2" type="ORF">MYMAC_005159</name>
</gene>
<evidence type="ECO:0000313" key="2">
    <source>
        <dbReference type="EMBL" id="ATB49514.1"/>
    </source>
</evidence>
<protein>
    <submittedName>
        <fullName evidence="2">Uncharacterized protein</fullName>
    </submittedName>
</protein>
<dbReference type="EMBL" id="CP022203">
    <property type="protein sequence ID" value="ATB49514.1"/>
    <property type="molecule type" value="Genomic_DNA"/>
</dbReference>
<reference evidence="2 3" key="1">
    <citation type="submission" date="2017-06" db="EMBL/GenBank/DDBJ databases">
        <title>Sequencing and comparative analysis of myxobacterial genomes.</title>
        <authorList>
            <person name="Rupp O."/>
            <person name="Goesmann A."/>
            <person name="Sogaard-Andersen L."/>
        </authorList>
    </citation>
    <scope>NUCLEOTIDE SEQUENCE [LARGE SCALE GENOMIC DNA]</scope>
    <source>
        <strain evidence="2 3">DSM 14697</strain>
    </source>
</reference>
<evidence type="ECO:0000256" key="1">
    <source>
        <dbReference type="SAM" id="SignalP"/>
    </source>
</evidence>
<feature type="chain" id="PRO_5012942195" evidence="1">
    <location>
        <begin position="23"/>
        <end position="174"/>
    </location>
</feature>
<keyword evidence="3" id="KW-1185">Reference proteome</keyword>
<dbReference type="Proteomes" id="UP000217343">
    <property type="component" value="Chromosome"/>
</dbReference>
<evidence type="ECO:0000313" key="3">
    <source>
        <dbReference type="Proteomes" id="UP000217343"/>
    </source>
</evidence>